<keyword evidence="4 6" id="KW-1133">Transmembrane helix</keyword>
<dbReference type="Pfam" id="PF06835">
    <property type="entry name" value="LptC"/>
    <property type="match status" value="1"/>
</dbReference>
<keyword evidence="8" id="KW-1185">Reference proteome</keyword>
<dbReference type="PANTHER" id="PTHR37481:SF1">
    <property type="entry name" value="LIPOPOLYSACCHARIDE EXPORT SYSTEM PROTEIN LPTC"/>
    <property type="match status" value="1"/>
</dbReference>
<dbReference type="AlphaFoldDB" id="A0AAW6RJF4"/>
<evidence type="ECO:0000256" key="6">
    <source>
        <dbReference type="SAM" id="Phobius"/>
    </source>
</evidence>
<evidence type="ECO:0000256" key="5">
    <source>
        <dbReference type="ARBA" id="ARBA00023136"/>
    </source>
</evidence>
<dbReference type="PANTHER" id="PTHR37481">
    <property type="entry name" value="LIPOPOLYSACCHARIDE EXPORT SYSTEM PROTEIN LPTC"/>
    <property type="match status" value="1"/>
</dbReference>
<evidence type="ECO:0000256" key="3">
    <source>
        <dbReference type="ARBA" id="ARBA00022692"/>
    </source>
</evidence>
<dbReference type="InterPro" id="IPR026265">
    <property type="entry name" value="LptC"/>
</dbReference>
<proteinExistence type="predicted"/>
<evidence type="ECO:0000256" key="2">
    <source>
        <dbReference type="ARBA" id="ARBA00022519"/>
    </source>
</evidence>
<evidence type="ECO:0000256" key="4">
    <source>
        <dbReference type="ARBA" id="ARBA00022989"/>
    </source>
</evidence>
<organism evidence="7 8">
    <name type="scientific">Ottowia cancrivicina</name>
    <dbReference type="NCBI Taxonomy" id="3040346"/>
    <lineage>
        <taxon>Bacteria</taxon>
        <taxon>Pseudomonadati</taxon>
        <taxon>Pseudomonadota</taxon>
        <taxon>Betaproteobacteria</taxon>
        <taxon>Burkholderiales</taxon>
        <taxon>Comamonadaceae</taxon>
        <taxon>Ottowia</taxon>
    </lineage>
</organism>
<reference evidence="7 8" key="1">
    <citation type="submission" date="2023-04" db="EMBL/GenBank/DDBJ databases">
        <title>Ottowia paracancer sp. nov., isolated from human stomach.</title>
        <authorList>
            <person name="Song Y."/>
        </authorList>
    </citation>
    <scope>NUCLEOTIDE SEQUENCE [LARGE SCALE GENOMIC DNA]</scope>
    <source>
        <strain evidence="7 8">10c7w1</strain>
    </source>
</reference>
<dbReference type="RefSeq" id="WP_279523951.1">
    <property type="nucleotide sequence ID" value="NZ_JARVII010000006.1"/>
</dbReference>
<accession>A0AAW6RJF4</accession>
<sequence>MINRARLLRRSRDHFFAWLPALMMGVFALGTWWLVRSAPQIVPPAAQQAPADEPDYFMRDFTVQTFAPDGQLRTRITGAQGRHYPATQTLHVRTPRLQAWGEGGELATATAESATAKDDGSEVELIGHARVERQAAPASQGAPAIVFEGERLLAFINDERVISHEPVQITRGPDRFTGDAFEYDRASGIAQLKGRVRGAIAPRR</sequence>
<comment type="caution">
    <text evidence="7">The sequence shown here is derived from an EMBL/GenBank/DDBJ whole genome shotgun (WGS) entry which is preliminary data.</text>
</comment>
<evidence type="ECO:0000313" key="8">
    <source>
        <dbReference type="Proteomes" id="UP001237156"/>
    </source>
</evidence>
<keyword evidence="1" id="KW-1003">Cell membrane</keyword>
<evidence type="ECO:0000313" key="7">
    <source>
        <dbReference type="EMBL" id="MDG9698964.1"/>
    </source>
</evidence>
<dbReference type="GO" id="GO:0017089">
    <property type="term" value="F:glycolipid transfer activity"/>
    <property type="evidence" value="ECO:0007669"/>
    <property type="project" value="TreeGrafter"/>
</dbReference>
<dbReference type="GO" id="GO:0015221">
    <property type="term" value="F:lipopolysaccharide transmembrane transporter activity"/>
    <property type="evidence" value="ECO:0007669"/>
    <property type="project" value="InterPro"/>
</dbReference>
<keyword evidence="3 6" id="KW-0812">Transmembrane</keyword>
<gene>
    <name evidence="7" type="primary">lptC</name>
    <name evidence="7" type="ORF">QB898_04395</name>
</gene>
<protein>
    <submittedName>
        <fullName evidence="7">LPS export ABC transporter periplasmic protein LptC</fullName>
    </submittedName>
</protein>
<dbReference type="InterPro" id="IPR010664">
    <property type="entry name" value="LipoPS_assembly_LptC-rel"/>
</dbReference>
<dbReference type="EMBL" id="JARVII010000006">
    <property type="protein sequence ID" value="MDG9698964.1"/>
    <property type="molecule type" value="Genomic_DNA"/>
</dbReference>
<evidence type="ECO:0000256" key="1">
    <source>
        <dbReference type="ARBA" id="ARBA00022475"/>
    </source>
</evidence>
<feature type="transmembrane region" description="Helical" evidence="6">
    <location>
        <begin position="15"/>
        <end position="35"/>
    </location>
</feature>
<keyword evidence="2" id="KW-0997">Cell inner membrane</keyword>
<dbReference type="Proteomes" id="UP001237156">
    <property type="component" value="Unassembled WGS sequence"/>
</dbReference>
<keyword evidence="5 6" id="KW-0472">Membrane</keyword>
<dbReference type="GO" id="GO:0030288">
    <property type="term" value="C:outer membrane-bounded periplasmic space"/>
    <property type="evidence" value="ECO:0007669"/>
    <property type="project" value="TreeGrafter"/>
</dbReference>
<dbReference type="GO" id="GO:0005886">
    <property type="term" value="C:plasma membrane"/>
    <property type="evidence" value="ECO:0007669"/>
    <property type="project" value="InterPro"/>
</dbReference>
<dbReference type="NCBIfam" id="TIGR04409">
    <property type="entry name" value="LptC_YrbK"/>
    <property type="match status" value="1"/>
</dbReference>
<dbReference type="Gene3D" id="2.60.450.10">
    <property type="entry name" value="Lipopolysaccharide (LPS) transport protein A like domain"/>
    <property type="match status" value="1"/>
</dbReference>
<name>A0AAW6RJF4_9BURK</name>
<dbReference type="InterPro" id="IPR052363">
    <property type="entry name" value="LPS_export_LptC"/>
</dbReference>